<protein>
    <submittedName>
        <fullName evidence="2">Uncharacterized protein</fullName>
    </submittedName>
</protein>
<gene>
    <name evidence="2" type="ORF">SCFA_2950004</name>
</gene>
<dbReference type="AlphaFoldDB" id="A0A485M0M5"/>
<keyword evidence="1" id="KW-0175">Coiled coil</keyword>
<accession>A0A485M0M5</accession>
<name>A0A485M0M5_9ZZZZ</name>
<reference evidence="2" key="1">
    <citation type="submission" date="2019-03" db="EMBL/GenBank/DDBJ databases">
        <authorList>
            <person name="Hao L."/>
        </authorList>
    </citation>
    <scope>NUCLEOTIDE SEQUENCE</scope>
</reference>
<proteinExistence type="predicted"/>
<organism evidence="2">
    <name type="scientific">anaerobic digester metagenome</name>
    <dbReference type="NCBI Taxonomy" id="1263854"/>
    <lineage>
        <taxon>unclassified sequences</taxon>
        <taxon>metagenomes</taxon>
        <taxon>ecological metagenomes</taxon>
    </lineage>
</organism>
<evidence type="ECO:0000256" key="1">
    <source>
        <dbReference type="SAM" id="Coils"/>
    </source>
</evidence>
<dbReference type="EMBL" id="CAADRN010000218">
    <property type="protein sequence ID" value="VFU15288.1"/>
    <property type="molecule type" value="Genomic_DNA"/>
</dbReference>
<sequence length="153" mass="17365">MRKIINPMTGEVIPRERIYTVYDTVICYGLEQEEIECVKQIVEKHKLKIYDTDCVTDLIALPWLVAIVNPEEIGSEELEGLLGILDEFDGDFCVIFSSTPNVSIPGNVKKHMTVLGDILTNRTALEDKIVQLKEKARKEKRRSRRKNPGCCGS</sequence>
<evidence type="ECO:0000313" key="2">
    <source>
        <dbReference type="EMBL" id="VFU15288.1"/>
    </source>
</evidence>
<feature type="coiled-coil region" evidence="1">
    <location>
        <begin position="115"/>
        <end position="142"/>
    </location>
</feature>